<dbReference type="SUPFAM" id="SSF64182">
    <property type="entry name" value="DHH phosphoesterases"/>
    <property type="match status" value="1"/>
</dbReference>
<comment type="caution">
    <text evidence="2">The sequence shown here is derived from an EMBL/GenBank/DDBJ whole genome shotgun (WGS) entry which is preliminary data.</text>
</comment>
<dbReference type="Proteomes" id="UP000218113">
    <property type="component" value="Unassembled WGS sequence"/>
</dbReference>
<sequence>MSLVKDQTPGIFVFNGDADGLCATHQLRLSGIPCKQTVTGVKRDISLLKKIKQVQSECIYVLGVAVEKNLAELESLLSQDCNVTWFDHHLSREIPVHPAFSPQIDTDANTNTSLLVSQALKHEFVTWAIVGLFGDNLHDTAKQVANAHGLGASEQAQLKELGELINYNAYGGTLDDLHFHPADLLEQISPFEDPFAFLKATTIMPALREGREGDLAFARQAERLHPGVIRFPNEQWARRVVGIYANRLAQANPKQAHAVVVASENEGYVVSVRSALNGKQSAAELCSQFATGGGRVRAAGINHLPEADLLKFISEFQRFYGDDS</sequence>
<proteinExistence type="predicted"/>
<dbReference type="InterPro" id="IPR038763">
    <property type="entry name" value="DHH_sf"/>
</dbReference>
<accession>A0A2A4TCA3</accession>
<dbReference type="InterPro" id="IPR003156">
    <property type="entry name" value="DHHA1_dom"/>
</dbReference>
<organism evidence="2 3">
    <name type="scientific">SAR324 cluster bacterium</name>
    <dbReference type="NCBI Taxonomy" id="2024889"/>
    <lineage>
        <taxon>Bacteria</taxon>
        <taxon>Deltaproteobacteria</taxon>
        <taxon>SAR324 cluster</taxon>
    </lineage>
</organism>
<dbReference type="PANTHER" id="PTHR42146">
    <property type="entry name" value="3',5'-CYCLIC-NUCLEOTIDE PHOSPHODIESTERASE"/>
    <property type="match status" value="1"/>
</dbReference>
<dbReference type="GO" id="GO:0016740">
    <property type="term" value="F:transferase activity"/>
    <property type="evidence" value="ECO:0007669"/>
    <property type="project" value="UniProtKB-KW"/>
</dbReference>
<dbReference type="EMBL" id="NVSR01000002">
    <property type="protein sequence ID" value="PCI30765.1"/>
    <property type="molecule type" value="Genomic_DNA"/>
</dbReference>
<reference evidence="3" key="1">
    <citation type="submission" date="2017-08" db="EMBL/GenBank/DDBJ databases">
        <title>A dynamic microbial community with high functional redundancy inhabits the cold, oxic subseafloor aquifer.</title>
        <authorList>
            <person name="Tully B.J."/>
            <person name="Wheat C.G."/>
            <person name="Glazer B.T."/>
            <person name="Huber J.A."/>
        </authorList>
    </citation>
    <scope>NUCLEOTIDE SEQUENCE [LARGE SCALE GENOMIC DNA]</scope>
</reference>
<dbReference type="InterPro" id="IPR052968">
    <property type="entry name" value="Nucleotide_metab_enz"/>
</dbReference>
<dbReference type="PANTHER" id="PTHR42146:SF1">
    <property type="entry name" value="OLIGORIBONUCLEASE NRNB"/>
    <property type="match status" value="1"/>
</dbReference>
<evidence type="ECO:0000313" key="3">
    <source>
        <dbReference type="Proteomes" id="UP000218113"/>
    </source>
</evidence>
<evidence type="ECO:0000259" key="1">
    <source>
        <dbReference type="Pfam" id="PF02272"/>
    </source>
</evidence>
<evidence type="ECO:0000313" key="2">
    <source>
        <dbReference type="EMBL" id="PCI30765.1"/>
    </source>
</evidence>
<protein>
    <submittedName>
        <fullName evidence="2">Acetyltransferase</fullName>
    </submittedName>
</protein>
<name>A0A2A4TCA3_9DELT</name>
<keyword evidence="2" id="KW-0808">Transferase</keyword>
<dbReference type="Pfam" id="PF02272">
    <property type="entry name" value="DHHA1"/>
    <property type="match status" value="1"/>
</dbReference>
<gene>
    <name evidence="2" type="ORF">COB67_01030</name>
</gene>
<dbReference type="GO" id="GO:0003676">
    <property type="term" value="F:nucleic acid binding"/>
    <property type="evidence" value="ECO:0007669"/>
    <property type="project" value="InterPro"/>
</dbReference>
<dbReference type="AlphaFoldDB" id="A0A2A4TCA3"/>
<feature type="domain" description="DHHA1" evidence="1">
    <location>
        <begin position="233"/>
        <end position="317"/>
    </location>
</feature>